<proteinExistence type="predicted"/>
<name>A0A3N4HI70_ASCIM</name>
<keyword evidence="2" id="KW-1185">Reference proteome</keyword>
<dbReference type="Proteomes" id="UP000275078">
    <property type="component" value="Unassembled WGS sequence"/>
</dbReference>
<gene>
    <name evidence="1" type="ORF">BJ508DRAFT_333896</name>
</gene>
<dbReference type="EMBL" id="ML119814">
    <property type="protein sequence ID" value="RPA73662.1"/>
    <property type="molecule type" value="Genomic_DNA"/>
</dbReference>
<protein>
    <submittedName>
        <fullName evidence="1">Uncharacterized protein</fullName>
    </submittedName>
</protein>
<evidence type="ECO:0000313" key="2">
    <source>
        <dbReference type="Proteomes" id="UP000275078"/>
    </source>
</evidence>
<sequence>MADIDYIFVTPAVATQIKNVTIAAFAAVIPQITVADFHNMPEAEDLIDYYTNLISHHALREILSLLMFGAGTANTIVELATCISETTEVLFCMWLERIKSHWYDDVHYTCMRTLACTPEEIDPDWAREMLDMEVWEADLARRNREFEVEKERALERACLRLEARHGMVWAPSIALVIRG</sequence>
<dbReference type="AlphaFoldDB" id="A0A3N4HI70"/>
<organism evidence="1 2">
    <name type="scientific">Ascobolus immersus RN42</name>
    <dbReference type="NCBI Taxonomy" id="1160509"/>
    <lineage>
        <taxon>Eukaryota</taxon>
        <taxon>Fungi</taxon>
        <taxon>Dikarya</taxon>
        <taxon>Ascomycota</taxon>
        <taxon>Pezizomycotina</taxon>
        <taxon>Pezizomycetes</taxon>
        <taxon>Pezizales</taxon>
        <taxon>Ascobolaceae</taxon>
        <taxon>Ascobolus</taxon>
    </lineage>
</organism>
<accession>A0A3N4HI70</accession>
<reference evidence="1 2" key="1">
    <citation type="journal article" date="2018" name="Nat. Ecol. Evol.">
        <title>Pezizomycetes genomes reveal the molecular basis of ectomycorrhizal truffle lifestyle.</title>
        <authorList>
            <person name="Murat C."/>
            <person name="Payen T."/>
            <person name="Noel B."/>
            <person name="Kuo A."/>
            <person name="Morin E."/>
            <person name="Chen J."/>
            <person name="Kohler A."/>
            <person name="Krizsan K."/>
            <person name="Balestrini R."/>
            <person name="Da Silva C."/>
            <person name="Montanini B."/>
            <person name="Hainaut M."/>
            <person name="Levati E."/>
            <person name="Barry K.W."/>
            <person name="Belfiori B."/>
            <person name="Cichocki N."/>
            <person name="Clum A."/>
            <person name="Dockter R.B."/>
            <person name="Fauchery L."/>
            <person name="Guy J."/>
            <person name="Iotti M."/>
            <person name="Le Tacon F."/>
            <person name="Lindquist E.A."/>
            <person name="Lipzen A."/>
            <person name="Malagnac F."/>
            <person name="Mello A."/>
            <person name="Molinier V."/>
            <person name="Miyauchi S."/>
            <person name="Poulain J."/>
            <person name="Riccioni C."/>
            <person name="Rubini A."/>
            <person name="Sitrit Y."/>
            <person name="Splivallo R."/>
            <person name="Traeger S."/>
            <person name="Wang M."/>
            <person name="Zifcakova L."/>
            <person name="Wipf D."/>
            <person name="Zambonelli A."/>
            <person name="Paolocci F."/>
            <person name="Nowrousian M."/>
            <person name="Ottonello S."/>
            <person name="Baldrian P."/>
            <person name="Spatafora J.W."/>
            <person name="Henrissat B."/>
            <person name="Nagy L.G."/>
            <person name="Aury J.M."/>
            <person name="Wincker P."/>
            <person name="Grigoriev I.V."/>
            <person name="Bonfante P."/>
            <person name="Martin F.M."/>
        </authorList>
    </citation>
    <scope>NUCLEOTIDE SEQUENCE [LARGE SCALE GENOMIC DNA]</scope>
    <source>
        <strain evidence="1 2">RN42</strain>
    </source>
</reference>
<evidence type="ECO:0000313" key="1">
    <source>
        <dbReference type="EMBL" id="RPA73662.1"/>
    </source>
</evidence>